<reference evidence="1 2" key="1">
    <citation type="submission" date="2024-06" db="EMBL/GenBank/DDBJ databases">
        <title>The draft genome of Grus japonensis, version 3.</title>
        <authorList>
            <person name="Nabeshima K."/>
            <person name="Suzuki S."/>
            <person name="Onuma M."/>
        </authorList>
    </citation>
    <scope>NUCLEOTIDE SEQUENCE [LARGE SCALE GENOMIC DNA]</scope>
    <source>
        <strain evidence="1 2">451A</strain>
    </source>
</reference>
<proteinExistence type="predicted"/>
<accession>A0ABC9XQR5</accession>
<keyword evidence="2" id="KW-1185">Reference proteome</keyword>
<organism evidence="1 2">
    <name type="scientific">Grus japonensis</name>
    <name type="common">Japanese crane</name>
    <name type="synonym">Red-crowned crane</name>
    <dbReference type="NCBI Taxonomy" id="30415"/>
    <lineage>
        <taxon>Eukaryota</taxon>
        <taxon>Metazoa</taxon>
        <taxon>Chordata</taxon>
        <taxon>Craniata</taxon>
        <taxon>Vertebrata</taxon>
        <taxon>Euteleostomi</taxon>
        <taxon>Archelosauria</taxon>
        <taxon>Archosauria</taxon>
        <taxon>Dinosauria</taxon>
        <taxon>Saurischia</taxon>
        <taxon>Theropoda</taxon>
        <taxon>Coelurosauria</taxon>
        <taxon>Aves</taxon>
        <taxon>Neognathae</taxon>
        <taxon>Neoaves</taxon>
        <taxon>Gruiformes</taxon>
        <taxon>Gruidae</taxon>
        <taxon>Grus</taxon>
    </lineage>
</organism>
<comment type="caution">
    <text evidence="1">The sequence shown here is derived from an EMBL/GenBank/DDBJ whole genome shotgun (WGS) entry which is preliminary data.</text>
</comment>
<dbReference type="EMBL" id="BAAFJT010000021">
    <property type="protein sequence ID" value="GAB0198867.1"/>
    <property type="molecule type" value="Genomic_DNA"/>
</dbReference>
<gene>
    <name evidence="1" type="ORF">GRJ2_002352100</name>
</gene>
<evidence type="ECO:0000313" key="2">
    <source>
        <dbReference type="Proteomes" id="UP001623348"/>
    </source>
</evidence>
<evidence type="ECO:0000313" key="1">
    <source>
        <dbReference type="EMBL" id="GAB0198867.1"/>
    </source>
</evidence>
<dbReference type="Proteomes" id="UP001623348">
    <property type="component" value="Unassembled WGS sequence"/>
</dbReference>
<sequence length="198" mass="22010">MMELDDFHGYITSSAVSIVAKESIHCLHRLHNVSILYSHRHLGLDIRKFNKAKCKVLHTGRHNPKHNCRLGGEWIENSPEEEDLGVLVDEKLNVTRQYALAAQKVNHILGRIKSSVTSRSTEGILPLCSRETSPGVLHPTLGSPVKEGHGAVGVSSEEAIKMIKGLEHLSFEDRLRELGLFSLEKRKLQGDLIVPSST</sequence>
<protein>
    <submittedName>
        <fullName evidence="1">Uncharacterized protein</fullName>
    </submittedName>
</protein>
<dbReference type="PANTHER" id="PTHR33332">
    <property type="entry name" value="REVERSE TRANSCRIPTASE DOMAIN-CONTAINING PROTEIN"/>
    <property type="match status" value="1"/>
</dbReference>
<name>A0ABC9XQR5_GRUJA</name>
<dbReference type="AlphaFoldDB" id="A0ABC9XQR5"/>